<dbReference type="RefSeq" id="XP_007603853.1">
    <property type="nucleotide sequence ID" value="XM_007603791.1"/>
</dbReference>
<dbReference type="Proteomes" id="UP000011082">
    <property type="component" value="Unassembled WGS sequence"/>
</dbReference>
<dbReference type="VEuPathDB" id="MicrosporidiaDB:VICG_00400"/>
<dbReference type="InParanoid" id="L2GP44"/>
<organism evidence="3 4">
    <name type="scientific">Vittaforma corneae (strain ATCC 50505)</name>
    <name type="common">Microsporidian parasite</name>
    <name type="synonym">Nosema corneum</name>
    <dbReference type="NCBI Taxonomy" id="993615"/>
    <lineage>
        <taxon>Eukaryota</taxon>
        <taxon>Fungi</taxon>
        <taxon>Fungi incertae sedis</taxon>
        <taxon>Microsporidia</taxon>
        <taxon>Nosematidae</taxon>
        <taxon>Vittaforma</taxon>
    </lineage>
</organism>
<evidence type="ECO:0000256" key="2">
    <source>
        <dbReference type="SAM" id="SignalP"/>
    </source>
</evidence>
<feature type="compositionally biased region" description="Basic and acidic residues" evidence="1">
    <location>
        <begin position="99"/>
        <end position="124"/>
    </location>
</feature>
<sequence length="164" mass="18393">MILALLLMLASFASTRPSFKNLDDIFDGNLKGSLSQSSESDTSNPLGGDLSPDDPEEQRKWAKSIVKSQTGGDIDIQEKTDEISDEESNPKNKTYMPENTKKEEEKKSHPNTKKKDGNGKRKEATGQGNGGSNKKDQGYQNRIRKCCTRFKVHCSRYCRTYQIP</sequence>
<name>L2GP44_VITCO</name>
<proteinExistence type="predicted"/>
<keyword evidence="4" id="KW-1185">Reference proteome</keyword>
<keyword evidence="2" id="KW-0732">Signal</keyword>
<reference evidence="4" key="1">
    <citation type="submission" date="2011-05" db="EMBL/GenBank/DDBJ databases">
        <title>The genome sequence of Vittaforma corneae strain ATCC 50505.</title>
        <authorList>
            <consortium name="The Broad Institute Genome Sequencing Platform"/>
            <person name="Cuomo C."/>
            <person name="Didier E."/>
            <person name="Bowers L."/>
            <person name="Young S.K."/>
            <person name="Zeng Q."/>
            <person name="Gargeya S."/>
            <person name="Fitzgerald M."/>
            <person name="Haas B."/>
            <person name="Abouelleil A."/>
            <person name="Alvarado L."/>
            <person name="Arachchi H.M."/>
            <person name="Berlin A."/>
            <person name="Chapman S.B."/>
            <person name="Gearin G."/>
            <person name="Goldberg J."/>
            <person name="Griggs A."/>
            <person name="Gujja S."/>
            <person name="Hansen M."/>
            <person name="Heiman D."/>
            <person name="Howarth C."/>
            <person name="Larimer J."/>
            <person name="Lui A."/>
            <person name="MacDonald P.J.P."/>
            <person name="McCowen C."/>
            <person name="Montmayeur A."/>
            <person name="Murphy C."/>
            <person name="Neiman D."/>
            <person name="Pearson M."/>
            <person name="Priest M."/>
            <person name="Roberts A."/>
            <person name="Saif S."/>
            <person name="Shea T."/>
            <person name="Sisk P."/>
            <person name="Stolte C."/>
            <person name="Sykes S."/>
            <person name="Wortman J."/>
            <person name="Nusbaum C."/>
            <person name="Birren B."/>
        </authorList>
    </citation>
    <scope>NUCLEOTIDE SEQUENCE [LARGE SCALE GENOMIC DNA]</scope>
    <source>
        <strain evidence="4">ATCC 50505</strain>
    </source>
</reference>
<feature type="signal peptide" evidence="2">
    <location>
        <begin position="1"/>
        <end position="15"/>
    </location>
</feature>
<evidence type="ECO:0000313" key="4">
    <source>
        <dbReference type="Proteomes" id="UP000011082"/>
    </source>
</evidence>
<gene>
    <name evidence="3" type="ORF">VICG_00400</name>
</gene>
<dbReference type="HOGENOM" id="CLU_1620326_0_0_1"/>
<evidence type="ECO:0000313" key="3">
    <source>
        <dbReference type="EMBL" id="ELA42648.1"/>
    </source>
</evidence>
<dbReference type="GeneID" id="19881118"/>
<dbReference type="AlphaFoldDB" id="L2GP44"/>
<feature type="compositionally biased region" description="Polar residues" evidence="1">
    <location>
        <begin position="33"/>
        <end position="45"/>
    </location>
</feature>
<feature type="region of interest" description="Disordered" evidence="1">
    <location>
        <begin position="33"/>
        <end position="141"/>
    </location>
</feature>
<feature type="chain" id="PRO_5012836287" evidence="2">
    <location>
        <begin position="16"/>
        <end position="164"/>
    </location>
</feature>
<accession>L2GP44</accession>
<protein>
    <submittedName>
        <fullName evidence="3">Uncharacterized protein</fullName>
    </submittedName>
</protein>
<dbReference type="EMBL" id="JH370131">
    <property type="protein sequence ID" value="ELA42648.1"/>
    <property type="molecule type" value="Genomic_DNA"/>
</dbReference>
<evidence type="ECO:0000256" key="1">
    <source>
        <dbReference type="SAM" id="MobiDB-lite"/>
    </source>
</evidence>